<protein>
    <submittedName>
        <fullName evidence="3">Amidohydrolase</fullName>
    </submittedName>
</protein>
<evidence type="ECO:0000313" key="4">
    <source>
        <dbReference type="Proteomes" id="UP000182060"/>
    </source>
</evidence>
<dbReference type="InterPro" id="IPR032466">
    <property type="entry name" value="Metal_Hydrolase"/>
</dbReference>
<dbReference type="GO" id="GO:0019748">
    <property type="term" value="P:secondary metabolic process"/>
    <property type="evidence" value="ECO:0007669"/>
    <property type="project" value="TreeGrafter"/>
</dbReference>
<dbReference type="AlphaFoldDB" id="A0AAC9NID5"/>
<sequence length="336" mass="37475">MKIKRIAVEEAFVTDEIAQEWKKVLASKFVEPGFRMMGDSILGEGTVAHKAHSRLLDVGAGRIAEMDATGIDMAILSITSPGVQVFESVTATRLASDANDILAAAVAAHPTRLASLATIAPQCPEDAAQELERANALGMKGYLINSHTMGEYLDDSKYWPIFEVAQALDLLLYLHPREPAPSMVTPFLDYGLYFAGWGFAVETATHALRLIMCGVFDRYPRLKVVLGHMGEGLPFWLQRIDNRYLLQVKIGAVRKLPRLPSEYFRDHFFITTSGVMSAPALRLSIEVVGEDKIMFAADYPYESVEDGVRFMDEVAITEEQRRKIYSENATRIFKLH</sequence>
<evidence type="ECO:0000256" key="1">
    <source>
        <dbReference type="ARBA" id="ARBA00023239"/>
    </source>
</evidence>
<reference evidence="3" key="1">
    <citation type="journal article" date="2017" name="Appl. Environ. Microbiol.">
        <title>Microdiversification of a pelagic Polynucleobacter species is mainly driven by acquisition of genomic islands from a partially interspecific gene pool.</title>
        <authorList>
            <person name="Hoetzinger M."/>
            <person name="Hahn M.W."/>
            <person name="Jezberova J."/>
            <person name="Schmidt J."/>
            <person name="Koll U."/>
        </authorList>
    </citation>
    <scope>NUCLEOTIDE SEQUENCE</scope>
    <source>
        <strain evidence="3">MWH-RechtKol4</strain>
    </source>
</reference>
<keyword evidence="1" id="KW-0456">Lyase</keyword>
<dbReference type="GO" id="GO:0016787">
    <property type="term" value="F:hydrolase activity"/>
    <property type="evidence" value="ECO:0007669"/>
    <property type="project" value="InterPro"/>
</dbReference>
<dbReference type="PANTHER" id="PTHR21240">
    <property type="entry name" value="2-AMINO-3-CARBOXYLMUCONATE-6-SEMIALDEHYDE DECARBOXYLASE"/>
    <property type="match status" value="1"/>
</dbReference>
<accession>A0AAC9NID5</accession>
<dbReference type="GO" id="GO:0016831">
    <property type="term" value="F:carboxy-lyase activity"/>
    <property type="evidence" value="ECO:0007669"/>
    <property type="project" value="InterPro"/>
</dbReference>
<dbReference type="GO" id="GO:0005829">
    <property type="term" value="C:cytosol"/>
    <property type="evidence" value="ECO:0007669"/>
    <property type="project" value="TreeGrafter"/>
</dbReference>
<dbReference type="Pfam" id="PF04909">
    <property type="entry name" value="Amidohydro_2"/>
    <property type="match status" value="1"/>
</dbReference>
<dbReference type="EMBL" id="CP015017">
    <property type="protein sequence ID" value="APC00837.1"/>
    <property type="molecule type" value="Genomic_DNA"/>
</dbReference>
<dbReference type="Proteomes" id="UP000182060">
    <property type="component" value="Chromosome"/>
</dbReference>
<dbReference type="InterPro" id="IPR006680">
    <property type="entry name" value="Amidohydro-rel"/>
</dbReference>
<dbReference type="InterPro" id="IPR032465">
    <property type="entry name" value="ACMSD"/>
</dbReference>
<gene>
    <name evidence="3" type="ORF">AOC25_03925</name>
</gene>
<dbReference type="PANTHER" id="PTHR21240:SF30">
    <property type="entry name" value="AMIDOHYDROLASE-RELATED DOMAIN-CONTAINING PROTEIN-RELATED"/>
    <property type="match status" value="1"/>
</dbReference>
<evidence type="ECO:0000313" key="3">
    <source>
        <dbReference type="EMBL" id="APC00837.1"/>
    </source>
</evidence>
<name>A0AAC9NID5_9BURK</name>
<evidence type="ECO:0000259" key="2">
    <source>
        <dbReference type="Pfam" id="PF04909"/>
    </source>
</evidence>
<dbReference type="SUPFAM" id="SSF51556">
    <property type="entry name" value="Metallo-dependent hydrolases"/>
    <property type="match status" value="1"/>
</dbReference>
<feature type="domain" description="Amidohydrolase-related" evidence="2">
    <location>
        <begin position="62"/>
        <end position="335"/>
    </location>
</feature>
<proteinExistence type="predicted"/>
<dbReference type="Gene3D" id="3.20.20.140">
    <property type="entry name" value="Metal-dependent hydrolases"/>
    <property type="match status" value="1"/>
</dbReference>
<organism evidence="3 4">
    <name type="scientific">Polynucleobacter asymbioticus</name>
    <dbReference type="NCBI Taxonomy" id="576611"/>
    <lineage>
        <taxon>Bacteria</taxon>
        <taxon>Pseudomonadati</taxon>
        <taxon>Pseudomonadota</taxon>
        <taxon>Betaproteobacteria</taxon>
        <taxon>Burkholderiales</taxon>
        <taxon>Burkholderiaceae</taxon>
        <taxon>Polynucleobacter</taxon>
    </lineage>
</organism>
<dbReference type="RefSeq" id="WP_071538984.1">
    <property type="nucleotide sequence ID" value="NZ_CP015016.1"/>
</dbReference>